<dbReference type="Pfam" id="PF01541">
    <property type="entry name" value="GIY-YIG"/>
    <property type="match status" value="1"/>
</dbReference>
<dbReference type="PANTHER" id="PTHR34477">
    <property type="entry name" value="UPF0213 PROTEIN YHBQ"/>
    <property type="match status" value="1"/>
</dbReference>
<dbReference type="CDD" id="cd10456">
    <property type="entry name" value="GIY-YIG_UPF0213"/>
    <property type="match status" value="1"/>
</dbReference>
<evidence type="ECO:0000259" key="2">
    <source>
        <dbReference type="PROSITE" id="PS50164"/>
    </source>
</evidence>
<dbReference type="PANTHER" id="PTHR34477:SF1">
    <property type="entry name" value="UPF0213 PROTEIN YHBQ"/>
    <property type="match status" value="1"/>
</dbReference>
<proteinExistence type="inferred from homology"/>
<dbReference type="InterPro" id="IPR050190">
    <property type="entry name" value="UPF0213_domain"/>
</dbReference>
<name>A0ABS0A0Z2_9FLAO</name>
<evidence type="ECO:0000313" key="3">
    <source>
        <dbReference type="EMBL" id="MBF4983032.1"/>
    </source>
</evidence>
<keyword evidence="4" id="KW-1185">Reference proteome</keyword>
<dbReference type="PROSITE" id="PS50164">
    <property type="entry name" value="GIY_YIG"/>
    <property type="match status" value="1"/>
</dbReference>
<dbReference type="EMBL" id="JADKYU010000069">
    <property type="protein sequence ID" value="MBF4983032.1"/>
    <property type="molecule type" value="Genomic_DNA"/>
</dbReference>
<dbReference type="Gene3D" id="3.40.1440.10">
    <property type="entry name" value="GIY-YIG endonuclease"/>
    <property type="match status" value="1"/>
</dbReference>
<comment type="caution">
    <text evidence="3">The sequence shown here is derived from an EMBL/GenBank/DDBJ whole genome shotgun (WGS) entry which is preliminary data.</text>
</comment>
<comment type="similarity">
    <text evidence="1">Belongs to the UPF0213 family.</text>
</comment>
<dbReference type="Proteomes" id="UP001194729">
    <property type="component" value="Unassembled WGS sequence"/>
</dbReference>
<sequence>MKYYHLYILECADGLLYTGMTNDLKRRIEEHESGKNPRAFTFKRRPLKLIYSERFTDVRHCIYHEKKIKKWSAAKKRALANGDYDMIKILAECRNMTHSKYQPTDEDISAALDVTYRDK</sequence>
<reference evidence="3 4" key="1">
    <citation type="submission" date="2020-11" db="EMBL/GenBank/DDBJ databases">
        <title>P. mediterranea TC4 genome.</title>
        <authorList>
            <person name="Molmeret M."/>
        </authorList>
    </citation>
    <scope>NUCLEOTIDE SEQUENCE [LARGE SCALE GENOMIC DNA]</scope>
    <source>
        <strain evidence="3 4">TC4</strain>
    </source>
</reference>
<gene>
    <name evidence="3" type="ORF">FNJ87_01325</name>
</gene>
<dbReference type="SUPFAM" id="SSF82771">
    <property type="entry name" value="GIY-YIG endonuclease"/>
    <property type="match status" value="1"/>
</dbReference>
<evidence type="ECO:0000256" key="1">
    <source>
        <dbReference type="ARBA" id="ARBA00007435"/>
    </source>
</evidence>
<protein>
    <submittedName>
        <fullName evidence="3">GIY-YIG nuclease family protein</fullName>
    </submittedName>
</protein>
<feature type="domain" description="GIY-YIG" evidence="2">
    <location>
        <begin position="2"/>
        <end position="78"/>
    </location>
</feature>
<accession>A0ABS0A0Z2</accession>
<dbReference type="InterPro" id="IPR035901">
    <property type="entry name" value="GIY-YIG_endonuc_sf"/>
</dbReference>
<dbReference type="InterPro" id="IPR000305">
    <property type="entry name" value="GIY-YIG_endonuc"/>
</dbReference>
<organism evidence="3 4">
    <name type="scientific">Nonlabens mediterrranea</name>
    <dbReference type="NCBI Taxonomy" id="1419947"/>
    <lineage>
        <taxon>Bacteria</taxon>
        <taxon>Pseudomonadati</taxon>
        <taxon>Bacteroidota</taxon>
        <taxon>Flavobacteriia</taxon>
        <taxon>Flavobacteriales</taxon>
        <taxon>Flavobacteriaceae</taxon>
        <taxon>Nonlabens</taxon>
    </lineage>
</organism>
<evidence type="ECO:0000313" key="4">
    <source>
        <dbReference type="Proteomes" id="UP001194729"/>
    </source>
</evidence>